<evidence type="ECO:0000259" key="1">
    <source>
        <dbReference type="Pfam" id="PF03959"/>
    </source>
</evidence>
<protein>
    <recommendedName>
        <fullName evidence="1">Serine hydrolase domain-containing protein</fullName>
    </recommendedName>
</protein>
<gene>
    <name evidence="2" type="ORF">L484_026043</name>
</gene>
<sequence>MGSECHEVVRKPRFLCLHGFRTSGEIMKKQVEKWPESVLEKMDLVFLDGPFPAQGKSDVDGIFDPPYYEWFRFNKEFTEYYNFEECLQYIEDFMIKNGPFDGLVGFSQLRATNMTKTLNETIQGAILAGGLPGLQDKGVALTKVPKIQNLIIIGGAKFRSPVVVEKAYASPIQCPSLHFFGETDFLKPYGLEFLECCLDPVVIHHPKGHTVPRLDEKSLPTVQSFIEKIQKTLSEKEE</sequence>
<dbReference type="STRING" id="981085.W9R7V7"/>
<organism evidence="2 3">
    <name type="scientific">Morus notabilis</name>
    <dbReference type="NCBI Taxonomy" id="981085"/>
    <lineage>
        <taxon>Eukaryota</taxon>
        <taxon>Viridiplantae</taxon>
        <taxon>Streptophyta</taxon>
        <taxon>Embryophyta</taxon>
        <taxon>Tracheophyta</taxon>
        <taxon>Spermatophyta</taxon>
        <taxon>Magnoliopsida</taxon>
        <taxon>eudicotyledons</taxon>
        <taxon>Gunneridae</taxon>
        <taxon>Pentapetalae</taxon>
        <taxon>rosids</taxon>
        <taxon>fabids</taxon>
        <taxon>Rosales</taxon>
        <taxon>Moraceae</taxon>
        <taxon>Moreae</taxon>
        <taxon>Morus</taxon>
    </lineage>
</organism>
<dbReference type="PANTHER" id="PTHR22778">
    <property type="entry name" value="OVARIAN CANCER GENE-2 PROTEIN-RELATED"/>
    <property type="match status" value="1"/>
</dbReference>
<dbReference type="eggNOG" id="KOG2551">
    <property type="taxonomic scope" value="Eukaryota"/>
</dbReference>
<dbReference type="Gene3D" id="3.40.50.1820">
    <property type="entry name" value="alpha/beta hydrolase"/>
    <property type="match status" value="1"/>
</dbReference>
<dbReference type="FunFam" id="3.40.50.1820:FF:000133">
    <property type="entry name" value="esterase AGAP003155"/>
    <property type="match status" value="1"/>
</dbReference>
<dbReference type="AlphaFoldDB" id="W9R7V7"/>
<feature type="domain" description="Serine hydrolase" evidence="1">
    <location>
        <begin position="10"/>
        <end position="108"/>
    </location>
</feature>
<keyword evidence="3" id="KW-1185">Reference proteome</keyword>
<accession>W9R7V7</accession>
<evidence type="ECO:0000313" key="3">
    <source>
        <dbReference type="Proteomes" id="UP000030645"/>
    </source>
</evidence>
<feature type="domain" description="Serine hydrolase" evidence="1">
    <location>
        <begin position="123"/>
        <end position="216"/>
    </location>
</feature>
<dbReference type="EMBL" id="KE344683">
    <property type="protein sequence ID" value="EXB75571.1"/>
    <property type="molecule type" value="Genomic_DNA"/>
</dbReference>
<name>W9R7V7_9ROSA</name>
<dbReference type="InterPro" id="IPR029058">
    <property type="entry name" value="AB_hydrolase_fold"/>
</dbReference>
<reference evidence="3" key="1">
    <citation type="submission" date="2013-01" db="EMBL/GenBank/DDBJ databases">
        <title>Draft Genome Sequence of a Mulberry Tree, Morus notabilis C.K. Schneid.</title>
        <authorList>
            <person name="He N."/>
            <person name="Zhao S."/>
        </authorList>
    </citation>
    <scope>NUCLEOTIDE SEQUENCE</scope>
</reference>
<dbReference type="SUPFAM" id="SSF53474">
    <property type="entry name" value="alpha/beta-Hydrolases"/>
    <property type="match status" value="1"/>
</dbReference>
<dbReference type="InterPro" id="IPR005645">
    <property type="entry name" value="FSH-like_dom"/>
</dbReference>
<evidence type="ECO:0000313" key="2">
    <source>
        <dbReference type="EMBL" id="EXB75571.1"/>
    </source>
</evidence>
<dbReference type="PANTHER" id="PTHR22778:SF51">
    <property type="entry name" value="DIHYDROFOLATE REDUCTASE"/>
    <property type="match status" value="1"/>
</dbReference>
<dbReference type="Pfam" id="PF03959">
    <property type="entry name" value="FSH1"/>
    <property type="match status" value="2"/>
</dbReference>
<proteinExistence type="predicted"/>
<dbReference type="Proteomes" id="UP000030645">
    <property type="component" value="Unassembled WGS sequence"/>
</dbReference>